<reference evidence="1" key="1">
    <citation type="submission" date="2018-05" db="EMBL/GenBank/DDBJ databases">
        <title>Draft genome of Mucuna pruriens seed.</title>
        <authorList>
            <person name="Nnadi N.E."/>
            <person name="Vos R."/>
            <person name="Hasami M.H."/>
            <person name="Devisetty U.K."/>
            <person name="Aguiy J.C."/>
        </authorList>
    </citation>
    <scope>NUCLEOTIDE SEQUENCE [LARGE SCALE GENOMIC DNA]</scope>
    <source>
        <strain evidence="1">JCA_2017</strain>
    </source>
</reference>
<organism evidence="1 2">
    <name type="scientific">Mucuna pruriens</name>
    <name type="common">Velvet bean</name>
    <name type="synonym">Dolichos pruriens</name>
    <dbReference type="NCBI Taxonomy" id="157652"/>
    <lineage>
        <taxon>Eukaryota</taxon>
        <taxon>Viridiplantae</taxon>
        <taxon>Streptophyta</taxon>
        <taxon>Embryophyta</taxon>
        <taxon>Tracheophyta</taxon>
        <taxon>Spermatophyta</taxon>
        <taxon>Magnoliopsida</taxon>
        <taxon>eudicotyledons</taxon>
        <taxon>Gunneridae</taxon>
        <taxon>Pentapetalae</taxon>
        <taxon>rosids</taxon>
        <taxon>fabids</taxon>
        <taxon>Fabales</taxon>
        <taxon>Fabaceae</taxon>
        <taxon>Papilionoideae</taxon>
        <taxon>50 kb inversion clade</taxon>
        <taxon>NPAAA clade</taxon>
        <taxon>indigoferoid/millettioid clade</taxon>
        <taxon>Phaseoleae</taxon>
        <taxon>Mucuna</taxon>
    </lineage>
</organism>
<dbReference type="PANTHER" id="PTHR24559:SF450">
    <property type="entry name" value="RNA-DIRECTED DNA POLYMERASE HOMOLOG"/>
    <property type="match status" value="1"/>
</dbReference>
<dbReference type="SUPFAM" id="SSF56672">
    <property type="entry name" value="DNA/RNA polymerases"/>
    <property type="match status" value="1"/>
</dbReference>
<dbReference type="InterPro" id="IPR043502">
    <property type="entry name" value="DNA/RNA_pol_sf"/>
</dbReference>
<sequence length="149" mass="16495">MEFYLRWTKLEGVHNVPAGIQEVIEEFEDIFHEPNGLPPQKKARSCYCAQGRRHHSKSASIQEESLGLVLALTQVLLFLLRNKMVVGGCVDYQDLNKITVPNKFPISLIDELLDELAGAVVFSKLDLNIGVSSNSNEGGGHSENCLLDS</sequence>
<gene>
    <name evidence="1" type="ORF">CR513_44028</name>
</gene>
<protein>
    <submittedName>
        <fullName evidence="1">Uncharacterized protein</fullName>
    </submittedName>
</protein>
<dbReference type="InterPro" id="IPR043128">
    <property type="entry name" value="Rev_trsase/Diguanyl_cyclase"/>
</dbReference>
<accession>A0A371FCK5</accession>
<dbReference type="STRING" id="157652.A0A371FCK5"/>
<proteinExistence type="predicted"/>
<evidence type="ECO:0000313" key="1">
    <source>
        <dbReference type="EMBL" id="RDX76029.1"/>
    </source>
</evidence>
<feature type="non-terminal residue" evidence="1">
    <location>
        <position position="1"/>
    </location>
</feature>
<dbReference type="InterPro" id="IPR053134">
    <property type="entry name" value="RNA-dir_DNA_polymerase"/>
</dbReference>
<evidence type="ECO:0000313" key="2">
    <source>
        <dbReference type="Proteomes" id="UP000257109"/>
    </source>
</evidence>
<dbReference type="Proteomes" id="UP000257109">
    <property type="component" value="Unassembled WGS sequence"/>
</dbReference>
<dbReference type="Gene3D" id="3.30.70.270">
    <property type="match status" value="1"/>
</dbReference>
<name>A0A371FCK5_MUCPR</name>
<dbReference type="OrthoDB" id="1924993at2759"/>
<dbReference type="EMBL" id="QJKJ01009645">
    <property type="protein sequence ID" value="RDX76029.1"/>
    <property type="molecule type" value="Genomic_DNA"/>
</dbReference>
<keyword evidence="2" id="KW-1185">Reference proteome</keyword>
<comment type="caution">
    <text evidence="1">The sequence shown here is derived from an EMBL/GenBank/DDBJ whole genome shotgun (WGS) entry which is preliminary data.</text>
</comment>
<dbReference type="AlphaFoldDB" id="A0A371FCK5"/>
<dbReference type="PANTHER" id="PTHR24559">
    <property type="entry name" value="TRANSPOSON TY3-I GAG-POL POLYPROTEIN"/>
    <property type="match status" value="1"/>
</dbReference>